<organism evidence="2 3">
    <name type="scientific">Suillus fuscotomentosus</name>
    <dbReference type="NCBI Taxonomy" id="1912939"/>
    <lineage>
        <taxon>Eukaryota</taxon>
        <taxon>Fungi</taxon>
        <taxon>Dikarya</taxon>
        <taxon>Basidiomycota</taxon>
        <taxon>Agaricomycotina</taxon>
        <taxon>Agaricomycetes</taxon>
        <taxon>Agaricomycetidae</taxon>
        <taxon>Boletales</taxon>
        <taxon>Suillineae</taxon>
        <taxon>Suillaceae</taxon>
        <taxon>Suillus</taxon>
    </lineage>
</organism>
<evidence type="ECO:0000313" key="2">
    <source>
        <dbReference type="EMBL" id="KAG1904479.1"/>
    </source>
</evidence>
<feature type="compositionally biased region" description="Basic residues" evidence="1">
    <location>
        <begin position="44"/>
        <end position="54"/>
    </location>
</feature>
<evidence type="ECO:0000256" key="1">
    <source>
        <dbReference type="SAM" id="MobiDB-lite"/>
    </source>
</evidence>
<dbReference type="EMBL" id="JABBWK010000009">
    <property type="protein sequence ID" value="KAG1904479.1"/>
    <property type="molecule type" value="Genomic_DNA"/>
</dbReference>
<dbReference type="AlphaFoldDB" id="A0AAD4EDZ0"/>
<feature type="region of interest" description="Disordered" evidence="1">
    <location>
        <begin position="138"/>
        <end position="160"/>
    </location>
</feature>
<dbReference type="GeneID" id="64670941"/>
<gene>
    <name evidence="2" type="ORF">F5891DRAFT_976719</name>
</gene>
<reference evidence="2" key="1">
    <citation type="journal article" date="2020" name="New Phytol.">
        <title>Comparative genomics reveals dynamic genome evolution in host specialist ectomycorrhizal fungi.</title>
        <authorList>
            <person name="Lofgren L.A."/>
            <person name="Nguyen N.H."/>
            <person name="Vilgalys R."/>
            <person name="Ruytinx J."/>
            <person name="Liao H.L."/>
            <person name="Branco S."/>
            <person name="Kuo A."/>
            <person name="LaButti K."/>
            <person name="Lipzen A."/>
            <person name="Andreopoulos W."/>
            <person name="Pangilinan J."/>
            <person name="Riley R."/>
            <person name="Hundley H."/>
            <person name="Na H."/>
            <person name="Barry K."/>
            <person name="Grigoriev I.V."/>
            <person name="Stajich J.E."/>
            <person name="Kennedy P.G."/>
        </authorList>
    </citation>
    <scope>NUCLEOTIDE SEQUENCE</scope>
    <source>
        <strain evidence="2">FC203</strain>
    </source>
</reference>
<feature type="compositionally biased region" description="Polar residues" evidence="1">
    <location>
        <begin position="55"/>
        <end position="66"/>
    </location>
</feature>
<proteinExistence type="predicted"/>
<comment type="caution">
    <text evidence="2">The sequence shown here is derived from an EMBL/GenBank/DDBJ whole genome shotgun (WGS) entry which is preliminary data.</text>
</comment>
<sequence>MTADFEIMPALRPPCPRRSARLKALHTYSRKVVPTMEPTQPHTTRGKGKARGSRVHSTTSTCTSGQDQACAPKFSVQWQADPRHTEKIMEHLRTHPADCRVLFYSDNKSHADGDRPLAKDKVSICQIIAKSVFENDPEYANYYPDDPERFRDSTNSHISG</sequence>
<dbReference type="RefSeq" id="XP_041230054.1">
    <property type="nucleotide sequence ID" value="XM_041376643.1"/>
</dbReference>
<protein>
    <submittedName>
        <fullName evidence="2">Uncharacterized protein</fullName>
    </submittedName>
</protein>
<name>A0AAD4EDZ0_9AGAM</name>
<dbReference type="Proteomes" id="UP001195769">
    <property type="component" value="Unassembled WGS sequence"/>
</dbReference>
<evidence type="ECO:0000313" key="3">
    <source>
        <dbReference type="Proteomes" id="UP001195769"/>
    </source>
</evidence>
<feature type="region of interest" description="Disordered" evidence="1">
    <location>
        <begin position="36"/>
        <end position="66"/>
    </location>
</feature>
<accession>A0AAD4EDZ0</accession>
<keyword evidence="3" id="KW-1185">Reference proteome</keyword>